<keyword evidence="1" id="KW-0175">Coiled coil</keyword>
<evidence type="ECO:0000313" key="3">
    <source>
        <dbReference type="Proteomes" id="UP000279386"/>
    </source>
</evidence>
<gene>
    <name evidence="2" type="ORF">PSLUR01_00177</name>
</gene>
<evidence type="ECO:0000256" key="1">
    <source>
        <dbReference type="SAM" id="Coils"/>
    </source>
</evidence>
<feature type="coiled-coil region" evidence="1">
    <location>
        <begin position="31"/>
        <end position="73"/>
    </location>
</feature>
<proteinExistence type="predicted"/>
<evidence type="ECO:0000313" key="2">
    <source>
        <dbReference type="EMBL" id="SCA80154.1"/>
    </source>
</evidence>
<sequence length="160" mass="17795">MANVKSFLKALISNDTVIAAELLAELDNDTMKAVRNNFNIAYSEAKELQAKKVAELEEQKKAREAELQATIESIQAAVSGLDLEVVVEMAHKALAVKYGEDKPESKPKKWIQERVTVVLDNGEEHLIPVRGNCIAVVLDAIKESGMTREEWIEAHRKVEA</sequence>
<dbReference type="Proteomes" id="UP000279386">
    <property type="component" value="Segment"/>
</dbReference>
<name>A0A1C3S6A0_9CAUD</name>
<organism evidence="2 3">
    <name type="scientific">Escherichia phage vB_Eco_slurp01</name>
    <dbReference type="NCBI Taxonomy" id="1874688"/>
    <lineage>
        <taxon>Viruses</taxon>
        <taxon>Duplodnaviria</taxon>
        <taxon>Heunggongvirae</taxon>
        <taxon>Uroviricota</taxon>
        <taxon>Caudoviricetes</taxon>
        <taxon>Asteriusvirus</taxon>
        <taxon>Asteriusvirus PBECO4</taxon>
    </lineage>
</organism>
<dbReference type="EMBL" id="LT603033">
    <property type="protein sequence ID" value="SCA80154.1"/>
    <property type="molecule type" value="Genomic_DNA"/>
</dbReference>
<accession>A0A1C3S6A0</accession>
<reference evidence="2 3" key="1">
    <citation type="submission" date="2016-07" db="EMBL/GenBank/DDBJ databases">
        <authorList>
            <person name="Millard A."/>
        </authorList>
    </citation>
    <scope>NUCLEOTIDE SEQUENCE [LARGE SCALE GENOMIC DNA]</scope>
</reference>
<protein>
    <submittedName>
        <fullName evidence="2">Uncharacterized protein</fullName>
    </submittedName>
</protein>